<dbReference type="PANTHER" id="PTHR35093:SF8">
    <property type="entry name" value="OUTER MEMBRANE PROTEIN NMB0088-RELATED"/>
    <property type="match status" value="1"/>
</dbReference>
<proteinExistence type="inferred from homology"/>
<dbReference type="EMBL" id="JAZDRP010000003">
    <property type="protein sequence ID" value="MEE2525738.1"/>
    <property type="molecule type" value="Genomic_DNA"/>
</dbReference>
<keyword evidence="10" id="KW-1185">Reference proteome</keyword>
<dbReference type="InterPro" id="IPR005017">
    <property type="entry name" value="OMPP1/FadL/TodX"/>
</dbReference>
<evidence type="ECO:0000256" key="5">
    <source>
        <dbReference type="ARBA" id="ARBA00022729"/>
    </source>
</evidence>
<dbReference type="InterPro" id="IPR003134">
    <property type="entry name" value="Hs1_Cortactin"/>
</dbReference>
<evidence type="ECO:0000256" key="7">
    <source>
        <dbReference type="ARBA" id="ARBA00023237"/>
    </source>
</evidence>
<feature type="signal peptide" evidence="8">
    <location>
        <begin position="1"/>
        <end position="22"/>
    </location>
</feature>
<sequence length="435" mass="45813">MSKHLKYAAAMAAVLAVGELSAASATEGYFQHGYGIRQKALGGAGVADSTDAMALSINPAGLVHAPRQFQAGVSMFSPRRGFRGSGGPSFTPSGDIESDSEFFLVPNFAYSRPMSNGAVFAIAAFGNGGMNTTYAGNLANPACMSPPLPSSTGVYCGGATGVNLNQLFISAGYAIPIGDNVSIGIAPVLGVQAFEATGLAAFSFDPFGNPLTTNPMALTNNGTDYATGFGVRFGIEVALADNFRVGASYQTKVNMSEFDDYAGLFEGGGDFDVPANYTIGVAFDITENVTMMFDWRHIEYEGVDAVGNSPLTMAQFGSNGGPGFGWENVDAYKFGIEYDTQGPWTWRAGAAFNNNPIGSSDVTLNILAPGVQTQHYTAGFAYRTSERGQIEFAVMYSPEETVSGIEITPAGPNPGHNIELNMHQYDVSLGWTFTF</sequence>
<dbReference type="Gene3D" id="2.40.160.60">
    <property type="entry name" value="Outer membrane protein transport protein (OMPP1/FadL/TodX)"/>
    <property type="match status" value="1"/>
</dbReference>
<dbReference type="SUPFAM" id="SSF56935">
    <property type="entry name" value="Porins"/>
    <property type="match status" value="1"/>
</dbReference>
<dbReference type="Pfam" id="PF03349">
    <property type="entry name" value="Toluene_X"/>
    <property type="match status" value="1"/>
</dbReference>
<evidence type="ECO:0000256" key="4">
    <source>
        <dbReference type="ARBA" id="ARBA00022692"/>
    </source>
</evidence>
<protein>
    <submittedName>
        <fullName evidence="9">Outer membrane protein transport protein</fullName>
    </submittedName>
</protein>
<accession>A0ABU7LP92</accession>
<evidence type="ECO:0000256" key="3">
    <source>
        <dbReference type="ARBA" id="ARBA00022452"/>
    </source>
</evidence>
<name>A0ABU7LP92_9PROT</name>
<keyword evidence="7" id="KW-0998">Cell outer membrane</keyword>
<keyword evidence="6" id="KW-0472">Membrane</keyword>
<dbReference type="PANTHER" id="PTHR35093">
    <property type="entry name" value="OUTER MEMBRANE PROTEIN NMB0088-RELATED"/>
    <property type="match status" value="1"/>
</dbReference>
<evidence type="ECO:0000256" key="6">
    <source>
        <dbReference type="ARBA" id="ARBA00023136"/>
    </source>
</evidence>
<dbReference type="RefSeq" id="WP_330198402.1">
    <property type="nucleotide sequence ID" value="NZ_JAZDRP010000003.1"/>
</dbReference>
<evidence type="ECO:0000256" key="2">
    <source>
        <dbReference type="ARBA" id="ARBA00008163"/>
    </source>
</evidence>
<comment type="subcellular location">
    <subcellularLocation>
        <location evidence="1">Cell outer membrane</location>
        <topology evidence="1">Multi-pass membrane protein</topology>
    </subcellularLocation>
</comment>
<dbReference type="Proteomes" id="UP001354971">
    <property type="component" value="Unassembled WGS sequence"/>
</dbReference>
<organism evidence="9 10">
    <name type="scientific">Hyphobacterium lacteum</name>
    <dbReference type="NCBI Taxonomy" id="3116575"/>
    <lineage>
        <taxon>Bacteria</taxon>
        <taxon>Pseudomonadati</taxon>
        <taxon>Pseudomonadota</taxon>
        <taxon>Alphaproteobacteria</taxon>
        <taxon>Maricaulales</taxon>
        <taxon>Maricaulaceae</taxon>
        <taxon>Hyphobacterium</taxon>
    </lineage>
</organism>
<comment type="caution">
    <text evidence="9">The sequence shown here is derived from an EMBL/GenBank/DDBJ whole genome shotgun (WGS) entry which is preliminary data.</text>
</comment>
<dbReference type="PROSITE" id="PS51090">
    <property type="entry name" value="CORTACTIN"/>
    <property type="match status" value="1"/>
</dbReference>
<evidence type="ECO:0000313" key="9">
    <source>
        <dbReference type="EMBL" id="MEE2525738.1"/>
    </source>
</evidence>
<keyword evidence="4" id="KW-0812">Transmembrane</keyword>
<evidence type="ECO:0000313" key="10">
    <source>
        <dbReference type="Proteomes" id="UP001354971"/>
    </source>
</evidence>
<reference evidence="9 10" key="1">
    <citation type="submission" date="2024-01" db="EMBL/GenBank/DDBJ databases">
        <title>Hyphobacterium bacterium isolated from marine sediment.</title>
        <authorList>
            <person name="Zhao S."/>
        </authorList>
    </citation>
    <scope>NUCLEOTIDE SEQUENCE [LARGE SCALE GENOMIC DNA]</scope>
    <source>
        <strain evidence="10">HN65</strain>
    </source>
</reference>
<keyword evidence="3" id="KW-1134">Transmembrane beta strand</keyword>
<evidence type="ECO:0000256" key="8">
    <source>
        <dbReference type="SAM" id="SignalP"/>
    </source>
</evidence>
<comment type="similarity">
    <text evidence="2">Belongs to the OmpP1/FadL family.</text>
</comment>
<keyword evidence="5 8" id="KW-0732">Signal</keyword>
<evidence type="ECO:0000256" key="1">
    <source>
        <dbReference type="ARBA" id="ARBA00004571"/>
    </source>
</evidence>
<gene>
    <name evidence="9" type="ORF">V0U79_05115</name>
</gene>
<feature type="chain" id="PRO_5045572829" evidence="8">
    <location>
        <begin position="23"/>
        <end position="435"/>
    </location>
</feature>